<name>A0A4U7N6J7_9RHOB</name>
<protein>
    <submittedName>
        <fullName evidence="5">Imelysin peptidase</fullName>
    </submittedName>
</protein>
<dbReference type="Pfam" id="PF09375">
    <property type="entry name" value="Peptidase_M75"/>
    <property type="match status" value="1"/>
</dbReference>
<dbReference type="RefSeq" id="WP_138015331.1">
    <property type="nucleotide sequence ID" value="NZ_SULI01000004.1"/>
</dbReference>
<proteinExistence type="predicted"/>
<keyword evidence="2 3" id="KW-0732">Signal</keyword>
<dbReference type="OrthoDB" id="5729110at2"/>
<dbReference type="EMBL" id="SULI01000004">
    <property type="protein sequence ID" value="TKZ21502.1"/>
    <property type="molecule type" value="Genomic_DNA"/>
</dbReference>
<dbReference type="Gene3D" id="1.20.1420.20">
    <property type="entry name" value="M75 peptidase, HXXE motif"/>
    <property type="match status" value="1"/>
</dbReference>
<feature type="chain" id="PRO_5020609497" evidence="3">
    <location>
        <begin position="17"/>
        <end position="320"/>
    </location>
</feature>
<evidence type="ECO:0000256" key="1">
    <source>
        <dbReference type="ARBA" id="ARBA00004196"/>
    </source>
</evidence>
<evidence type="ECO:0000313" key="5">
    <source>
        <dbReference type="EMBL" id="TKZ21502.1"/>
    </source>
</evidence>
<organism evidence="5 6">
    <name type="scientific">Shimia litoralis</name>
    <dbReference type="NCBI Taxonomy" id="420403"/>
    <lineage>
        <taxon>Bacteria</taxon>
        <taxon>Pseudomonadati</taxon>
        <taxon>Pseudomonadota</taxon>
        <taxon>Alphaproteobacteria</taxon>
        <taxon>Rhodobacterales</taxon>
        <taxon>Roseobacteraceae</taxon>
    </lineage>
</organism>
<dbReference type="AlphaFoldDB" id="A0A4U7N6J7"/>
<dbReference type="InterPro" id="IPR038352">
    <property type="entry name" value="Imelysin_sf"/>
</dbReference>
<accession>A0A4U7N6J7</accession>
<feature type="domain" description="Imelysin-like" evidence="4">
    <location>
        <begin position="35"/>
        <end position="296"/>
    </location>
</feature>
<sequence length="320" mass="35073">MRLPIILALMPTLAFADPRVDAALDTHILPAFEQLSMATKVLADAQTCAPHAEWQDVTQAWLAVSHLRFGPTEADNRAFGLAFWPDPRGAPPKALRTLLEQDPLDVSTASIAGRGVYALEFLLYDPAFVDDPRRCDVIKALAEDARTTADEINLDWQDRYADLMRGAGHNDTYQSEAEAVQELYKALLTGLQFASDTRLGRPLGTFERPRPKRAEMRRSERSLANLETSLISLRTLASILAQSDTNVQAAVDETFARALSRAQNISTLTGGADLSLVSDPIGRLKVEILQQDIDHIREVITTQLGPLLGVDAGFNALDGD</sequence>
<feature type="signal peptide" evidence="3">
    <location>
        <begin position="1"/>
        <end position="16"/>
    </location>
</feature>
<dbReference type="InterPro" id="IPR018976">
    <property type="entry name" value="Imelysin-like"/>
</dbReference>
<comment type="caution">
    <text evidence="5">The sequence shown here is derived from an EMBL/GenBank/DDBJ whole genome shotgun (WGS) entry which is preliminary data.</text>
</comment>
<reference evidence="5 6" key="1">
    <citation type="submission" date="2019-04" db="EMBL/GenBank/DDBJ databases">
        <title>Genome sequence of Pelagicola litoralis CL-ES2.</title>
        <authorList>
            <person name="Cao J."/>
        </authorList>
    </citation>
    <scope>NUCLEOTIDE SEQUENCE [LARGE SCALE GENOMIC DNA]</scope>
    <source>
        <strain evidence="5 6">CL-ES2</strain>
    </source>
</reference>
<dbReference type="InterPro" id="IPR034984">
    <property type="entry name" value="Imelysin-like_IPPA"/>
</dbReference>
<evidence type="ECO:0000259" key="4">
    <source>
        <dbReference type="Pfam" id="PF09375"/>
    </source>
</evidence>
<gene>
    <name evidence="5" type="ORF">FAP39_05185</name>
</gene>
<dbReference type="CDD" id="cd14659">
    <property type="entry name" value="Imelysin-like_IPPA"/>
    <property type="match status" value="1"/>
</dbReference>
<evidence type="ECO:0000256" key="2">
    <source>
        <dbReference type="ARBA" id="ARBA00022729"/>
    </source>
</evidence>
<evidence type="ECO:0000313" key="6">
    <source>
        <dbReference type="Proteomes" id="UP000306575"/>
    </source>
</evidence>
<keyword evidence="6" id="KW-1185">Reference proteome</keyword>
<evidence type="ECO:0000256" key="3">
    <source>
        <dbReference type="SAM" id="SignalP"/>
    </source>
</evidence>
<comment type="subcellular location">
    <subcellularLocation>
        <location evidence="1">Cell envelope</location>
    </subcellularLocation>
</comment>
<dbReference type="Proteomes" id="UP000306575">
    <property type="component" value="Unassembled WGS sequence"/>
</dbReference>
<dbReference type="GO" id="GO:0030313">
    <property type="term" value="C:cell envelope"/>
    <property type="evidence" value="ECO:0007669"/>
    <property type="project" value="UniProtKB-SubCell"/>
</dbReference>